<accession>A0A287D154</accession>
<dbReference type="AlphaFoldDB" id="A0A287D154"/>
<evidence type="ECO:0000256" key="1">
    <source>
        <dbReference type="SAM" id="MobiDB-lite"/>
    </source>
</evidence>
<feature type="region of interest" description="Disordered" evidence="1">
    <location>
        <begin position="49"/>
        <end position="102"/>
    </location>
</feature>
<dbReference type="GO" id="GO:0007129">
    <property type="term" value="P:homologous chromosome pairing at meiosis"/>
    <property type="evidence" value="ECO:0007669"/>
    <property type="project" value="TreeGrafter"/>
</dbReference>
<dbReference type="Ensembl" id="ENSSTOT00000038108.1">
    <property type="protein sequence ID" value="ENSSTOP00000027252.1"/>
    <property type="gene ID" value="ENSSTOG00000009884.3"/>
</dbReference>
<proteinExistence type="predicted"/>
<reference evidence="2" key="2">
    <citation type="submission" date="2025-08" db="UniProtKB">
        <authorList>
            <consortium name="Ensembl"/>
        </authorList>
    </citation>
    <scope>IDENTIFICATION</scope>
</reference>
<dbReference type="Proteomes" id="UP000005215">
    <property type="component" value="Unassembled WGS sequence"/>
</dbReference>
<keyword evidence="3" id="KW-1185">Reference proteome</keyword>
<dbReference type="Pfam" id="PF15077">
    <property type="entry name" value="MAJIN"/>
    <property type="match status" value="1"/>
</dbReference>
<dbReference type="GeneTree" id="ENSGT00390000007971"/>
<evidence type="ECO:0000313" key="2">
    <source>
        <dbReference type="Ensembl" id="ENSSTOP00000027252.1"/>
    </source>
</evidence>
<dbReference type="EMBL" id="AGTP01072427">
    <property type="status" value="NOT_ANNOTATED_CDS"/>
    <property type="molecule type" value="Genomic_DNA"/>
</dbReference>
<protein>
    <submittedName>
        <fullName evidence="2">Membrane anchored junction protein</fullName>
    </submittedName>
</protein>
<name>A0A287D154_ICTTR</name>
<dbReference type="PANTHER" id="PTHR35824">
    <property type="entry name" value="MEMBRANE-ANCHORED JUNCTION PROTEIN MAJIN"/>
    <property type="match status" value="1"/>
</dbReference>
<dbReference type="GO" id="GO:0070197">
    <property type="term" value="P:meiotic attachment of telomere to nuclear envelope"/>
    <property type="evidence" value="ECO:0007669"/>
    <property type="project" value="TreeGrafter"/>
</dbReference>
<reference evidence="2" key="3">
    <citation type="submission" date="2025-09" db="UniProtKB">
        <authorList>
            <consortium name="Ensembl"/>
        </authorList>
    </citation>
    <scope>IDENTIFICATION</scope>
</reference>
<sequence length="124" mass="14406">MSLKPFTYPFPETRFLHAGPNVYKFKIRYGNSIRGEEIENKDVIVQELENKERKPQQEWQANLDSSTTDTQEQGSKKEHSLPGPVVPPLQQNNPPPPKELGTSGFFEFLSTVFPFRYFFRKNSQ</sequence>
<dbReference type="GO" id="GO:0003677">
    <property type="term" value="F:DNA binding"/>
    <property type="evidence" value="ECO:0007669"/>
    <property type="project" value="InterPro"/>
</dbReference>
<evidence type="ECO:0000313" key="3">
    <source>
        <dbReference type="Proteomes" id="UP000005215"/>
    </source>
</evidence>
<feature type="compositionally biased region" description="Polar residues" evidence="1">
    <location>
        <begin position="57"/>
        <end position="73"/>
    </location>
</feature>
<dbReference type="GO" id="GO:0005637">
    <property type="term" value="C:nuclear inner membrane"/>
    <property type="evidence" value="ECO:0007669"/>
    <property type="project" value="TreeGrafter"/>
</dbReference>
<reference evidence="3" key="1">
    <citation type="submission" date="2011-11" db="EMBL/GenBank/DDBJ databases">
        <title>The Draft Genome of Spermophilus tridecemlineatus.</title>
        <authorList>
            <consortium name="The Broad Institute Genome Assembly &amp; Analysis Group"/>
            <consortium name="Computational R&amp;D Group"/>
            <consortium name="and Sequencing Platform"/>
            <person name="Di Palma F."/>
            <person name="Alfoldi J."/>
            <person name="Johnson J."/>
            <person name="Berlin A."/>
            <person name="Gnerre S."/>
            <person name="Jaffe D."/>
            <person name="MacCallum I."/>
            <person name="Young S."/>
            <person name="Walker B.J."/>
            <person name="Lindblad-Toh K."/>
        </authorList>
    </citation>
    <scope>NUCLEOTIDE SEQUENCE [LARGE SCALE GENOMIC DNA]</scope>
</reference>
<organism evidence="2 3">
    <name type="scientific">Ictidomys tridecemlineatus</name>
    <name type="common">Thirteen-lined ground squirrel</name>
    <name type="synonym">Spermophilus tridecemlineatus</name>
    <dbReference type="NCBI Taxonomy" id="43179"/>
    <lineage>
        <taxon>Eukaryota</taxon>
        <taxon>Metazoa</taxon>
        <taxon>Chordata</taxon>
        <taxon>Craniata</taxon>
        <taxon>Vertebrata</taxon>
        <taxon>Euteleostomi</taxon>
        <taxon>Mammalia</taxon>
        <taxon>Eutheria</taxon>
        <taxon>Euarchontoglires</taxon>
        <taxon>Glires</taxon>
        <taxon>Rodentia</taxon>
        <taxon>Sciuromorpha</taxon>
        <taxon>Sciuridae</taxon>
        <taxon>Xerinae</taxon>
        <taxon>Marmotini</taxon>
        <taxon>Ictidomys</taxon>
    </lineage>
</organism>
<gene>
    <name evidence="2" type="primary">MAJIN</name>
</gene>
<dbReference type="InterPro" id="IPR027816">
    <property type="entry name" value="MAJIN"/>
</dbReference>
<dbReference type="PANTHER" id="PTHR35824:SF1">
    <property type="entry name" value="MEMBRANE-ANCHORED JUNCTION PROTEIN"/>
    <property type="match status" value="1"/>
</dbReference>